<feature type="region of interest" description="Disordered" evidence="8">
    <location>
        <begin position="1"/>
        <end position="52"/>
    </location>
</feature>
<evidence type="ECO:0000259" key="9">
    <source>
        <dbReference type="PROSITE" id="PS50039"/>
    </source>
</evidence>
<dbReference type="AlphaFoldDB" id="A0A8D0DKV6"/>
<dbReference type="InterPro" id="IPR001766">
    <property type="entry name" value="Fork_head_dom"/>
</dbReference>
<evidence type="ECO:0000256" key="4">
    <source>
        <dbReference type="ARBA" id="ARBA00023159"/>
    </source>
</evidence>
<feature type="compositionally biased region" description="Basic and acidic residues" evidence="8">
    <location>
        <begin position="180"/>
        <end position="191"/>
    </location>
</feature>
<feature type="DNA-binding region" description="Fork-head" evidence="7">
    <location>
        <begin position="55"/>
        <end position="133"/>
    </location>
</feature>
<sequence>RRSSWRRLSCKRPLSPRGLDPPLHPPMPGAAPSSCRRRPRAASPPRKKRYQRHAKPPYTYLGMIALVIRNSPEKRLRLSQIIKEISTLFPFFQEHYEGWKDSIRHNLSANKCFSRVLKDASKPNTKGNYWVVDVDLIPSDALKLKSTPFARQTDVSFVPDLSPYVLHGQPYPAACNALPKEPHAPRGHGKEALVPPRPRPENSFMVESLLQSAPKAASHSEQEPPALKPFPFEDASRGRSLCSPNAPPTGTFSSFGTQSQHPAFPPHLPACCSQEPAFPLGSPTCQLMPCAQLPVPYNNGLVLYRVTPLSVPNYVAFPPQSLPCCHGTPPCWRDTFYPAPGEHLGY</sequence>
<keyword evidence="11" id="KW-1185">Reference proteome</keyword>
<dbReference type="InterPro" id="IPR047511">
    <property type="entry name" value="FH_FOXH1"/>
</dbReference>
<protein>
    <submittedName>
        <fullName evidence="10">Forkhead box H1</fullName>
    </submittedName>
</protein>
<evidence type="ECO:0000256" key="8">
    <source>
        <dbReference type="SAM" id="MobiDB-lite"/>
    </source>
</evidence>
<feature type="compositionally biased region" description="Basic residues" evidence="8">
    <location>
        <begin position="1"/>
        <end position="10"/>
    </location>
</feature>
<accession>A0A8D0DKV6</accession>
<evidence type="ECO:0000256" key="3">
    <source>
        <dbReference type="ARBA" id="ARBA00023125"/>
    </source>
</evidence>
<comment type="subcellular location">
    <subcellularLocation>
        <location evidence="1 7">Nucleus</location>
    </subcellularLocation>
</comment>
<dbReference type="GO" id="GO:0007179">
    <property type="term" value="P:transforming growth factor beta receptor signaling pathway"/>
    <property type="evidence" value="ECO:0007669"/>
    <property type="project" value="TreeGrafter"/>
</dbReference>
<dbReference type="GO" id="GO:0001228">
    <property type="term" value="F:DNA-binding transcription activator activity, RNA polymerase II-specific"/>
    <property type="evidence" value="ECO:0007669"/>
    <property type="project" value="TreeGrafter"/>
</dbReference>
<feature type="region of interest" description="Disordered" evidence="8">
    <location>
        <begin position="179"/>
        <end position="202"/>
    </location>
</feature>
<dbReference type="FunFam" id="1.10.10.10:FF:000278">
    <property type="entry name" value="Forkhead box protein H1"/>
    <property type="match status" value="1"/>
</dbReference>
<feature type="region of interest" description="Disordered" evidence="8">
    <location>
        <begin position="211"/>
        <end position="230"/>
    </location>
</feature>
<evidence type="ECO:0000313" key="11">
    <source>
        <dbReference type="Proteomes" id="UP000694421"/>
    </source>
</evidence>
<keyword evidence="4" id="KW-0010">Activator</keyword>
<feature type="compositionally biased region" description="Basic residues" evidence="8">
    <location>
        <begin position="35"/>
        <end position="52"/>
    </location>
</feature>
<organism evidence="10 11">
    <name type="scientific">Salvator merianae</name>
    <name type="common">Argentine black and white tegu</name>
    <name type="synonym">Tupinambis merianae</name>
    <dbReference type="NCBI Taxonomy" id="96440"/>
    <lineage>
        <taxon>Eukaryota</taxon>
        <taxon>Metazoa</taxon>
        <taxon>Chordata</taxon>
        <taxon>Craniata</taxon>
        <taxon>Vertebrata</taxon>
        <taxon>Euteleostomi</taxon>
        <taxon>Lepidosauria</taxon>
        <taxon>Squamata</taxon>
        <taxon>Bifurcata</taxon>
        <taxon>Unidentata</taxon>
        <taxon>Episquamata</taxon>
        <taxon>Laterata</taxon>
        <taxon>Teiioidea</taxon>
        <taxon>Teiidae</taxon>
        <taxon>Salvator</taxon>
    </lineage>
</organism>
<feature type="region of interest" description="Disordered" evidence="8">
    <location>
        <begin position="236"/>
        <end position="260"/>
    </location>
</feature>
<keyword evidence="2" id="KW-0805">Transcription regulation</keyword>
<dbReference type="Ensembl" id="ENSSMRT00000013481.1">
    <property type="protein sequence ID" value="ENSSMRP00000011570.1"/>
    <property type="gene ID" value="ENSSMRG00000009096.1"/>
</dbReference>
<feature type="compositionally biased region" description="Polar residues" evidence="8">
    <location>
        <begin position="248"/>
        <end position="260"/>
    </location>
</feature>
<dbReference type="InterPro" id="IPR030456">
    <property type="entry name" value="TF_fork_head_CS_2"/>
</dbReference>
<keyword evidence="6 7" id="KW-0539">Nucleus</keyword>
<dbReference type="GO" id="GO:0000976">
    <property type="term" value="F:transcription cis-regulatory region binding"/>
    <property type="evidence" value="ECO:0007669"/>
    <property type="project" value="TreeGrafter"/>
</dbReference>
<dbReference type="InterPro" id="IPR036390">
    <property type="entry name" value="WH_DNA-bd_sf"/>
</dbReference>
<dbReference type="Gene3D" id="1.10.10.10">
    <property type="entry name" value="Winged helix-like DNA-binding domain superfamily/Winged helix DNA-binding domain"/>
    <property type="match status" value="1"/>
</dbReference>
<dbReference type="SUPFAM" id="SSF46785">
    <property type="entry name" value="Winged helix' DNA-binding domain"/>
    <property type="match status" value="1"/>
</dbReference>
<evidence type="ECO:0000256" key="5">
    <source>
        <dbReference type="ARBA" id="ARBA00023163"/>
    </source>
</evidence>
<dbReference type="SMART" id="SM00339">
    <property type="entry name" value="FH"/>
    <property type="match status" value="1"/>
</dbReference>
<dbReference type="Pfam" id="PF00250">
    <property type="entry name" value="Forkhead"/>
    <property type="match status" value="1"/>
</dbReference>
<dbReference type="PROSITE" id="PS50039">
    <property type="entry name" value="FORK_HEAD_3"/>
    <property type="match status" value="1"/>
</dbReference>
<feature type="domain" description="Fork-head" evidence="9">
    <location>
        <begin position="55"/>
        <end position="133"/>
    </location>
</feature>
<evidence type="ECO:0000256" key="2">
    <source>
        <dbReference type="ARBA" id="ARBA00023015"/>
    </source>
</evidence>
<dbReference type="PRINTS" id="PR00053">
    <property type="entry name" value="FORKHEAD"/>
</dbReference>
<evidence type="ECO:0000256" key="1">
    <source>
        <dbReference type="ARBA" id="ARBA00004123"/>
    </source>
</evidence>
<dbReference type="Proteomes" id="UP000694421">
    <property type="component" value="Unplaced"/>
</dbReference>
<dbReference type="InterPro" id="IPR052327">
    <property type="entry name" value="Activin_resp_transcr_regulator"/>
</dbReference>
<dbReference type="GO" id="GO:0046332">
    <property type="term" value="F:SMAD binding"/>
    <property type="evidence" value="ECO:0007669"/>
    <property type="project" value="UniProtKB-ARBA"/>
</dbReference>
<evidence type="ECO:0000256" key="6">
    <source>
        <dbReference type="ARBA" id="ARBA00023242"/>
    </source>
</evidence>
<reference evidence="10" key="2">
    <citation type="submission" date="2025-09" db="UniProtKB">
        <authorList>
            <consortium name="Ensembl"/>
        </authorList>
    </citation>
    <scope>IDENTIFICATION</scope>
</reference>
<reference evidence="10" key="1">
    <citation type="submission" date="2025-08" db="UniProtKB">
        <authorList>
            <consortium name="Ensembl"/>
        </authorList>
    </citation>
    <scope>IDENTIFICATION</scope>
</reference>
<dbReference type="PROSITE" id="PS00658">
    <property type="entry name" value="FORK_HEAD_2"/>
    <property type="match status" value="1"/>
</dbReference>
<dbReference type="GO" id="GO:0032444">
    <property type="term" value="C:activin responsive factor complex"/>
    <property type="evidence" value="ECO:0007669"/>
    <property type="project" value="TreeGrafter"/>
</dbReference>
<keyword evidence="3 7" id="KW-0238">DNA-binding</keyword>
<evidence type="ECO:0000256" key="7">
    <source>
        <dbReference type="PROSITE-ProRule" id="PRU00089"/>
    </source>
</evidence>
<dbReference type="GeneTree" id="ENSGT00940000159537"/>
<dbReference type="PANTHER" id="PTHR47316:SF1">
    <property type="entry name" value="FORKHEAD BOX PROTEIN H1"/>
    <property type="match status" value="1"/>
</dbReference>
<proteinExistence type="predicted"/>
<name>A0A8D0DKV6_SALMN</name>
<keyword evidence="5" id="KW-0804">Transcription</keyword>
<dbReference type="InterPro" id="IPR036388">
    <property type="entry name" value="WH-like_DNA-bd_sf"/>
</dbReference>
<dbReference type="CDD" id="cd20022">
    <property type="entry name" value="FH_FOXH"/>
    <property type="match status" value="1"/>
</dbReference>
<evidence type="ECO:0000313" key="10">
    <source>
        <dbReference type="Ensembl" id="ENSSMRP00000011570.1"/>
    </source>
</evidence>
<dbReference type="PANTHER" id="PTHR47316">
    <property type="entry name" value="FORKHEAD BOX PROTEIN H1"/>
    <property type="match status" value="1"/>
</dbReference>